<evidence type="ECO:0000313" key="4">
    <source>
        <dbReference type="Proteomes" id="UP000000852"/>
    </source>
</evidence>
<feature type="domain" description="Outer membrane protein beta-barrel" evidence="2">
    <location>
        <begin position="211"/>
        <end position="328"/>
    </location>
</feature>
<dbReference type="HOGENOM" id="CLU_036812_0_0_10"/>
<evidence type="ECO:0000259" key="2">
    <source>
        <dbReference type="Pfam" id="PF13568"/>
    </source>
</evidence>
<dbReference type="AlphaFoldDB" id="C6Y452"/>
<dbReference type="Pfam" id="PF13568">
    <property type="entry name" value="OMP_b-brl_2"/>
    <property type="match status" value="1"/>
</dbReference>
<keyword evidence="4" id="KW-1185">Reference proteome</keyword>
<organism evidence="3 4">
    <name type="scientific">Pedobacter heparinus (strain ATCC 13125 / DSM 2366 / CIP 104194 / JCM 7457 / NBRC 12017 / NCIMB 9290 / NRRL B-14731 / HIM 762-3)</name>
    <dbReference type="NCBI Taxonomy" id="485917"/>
    <lineage>
        <taxon>Bacteria</taxon>
        <taxon>Pseudomonadati</taxon>
        <taxon>Bacteroidota</taxon>
        <taxon>Sphingobacteriia</taxon>
        <taxon>Sphingobacteriales</taxon>
        <taxon>Sphingobacteriaceae</taxon>
        <taxon>Pedobacter</taxon>
    </lineage>
</organism>
<name>C6Y452_PEDHD</name>
<keyword evidence="1" id="KW-0472">Membrane</keyword>
<keyword evidence="1" id="KW-0812">Transmembrane</keyword>
<evidence type="ECO:0000256" key="1">
    <source>
        <dbReference type="SAM" id="Phobius"/>
    </source>
</evidence>
<evidence type="ECO:0000313" key="3">
    <source>
        <dbReference type="EMBL" id="ACU05495.1"/>
    </source>
</evidence>
<accession>C6Y452</accession>
<proteinExistence type="predicted"/>
<gene>
    <name evidence="3" type="ordered locus">Phep_3301</name>
</gene>
<sequence>MELNDKEFDATFRKKVFDAELRFEEAAWDKMEQKLRRRGRVVFFRKAGAVCLLLLVFLGGYLMFDRGLQEKPKTKIAGRSKQEHVRSGKATETARVPQNKVRIKNQGPKSVYVDQSFFKKDIVIDFSDSLGNQKNEDQPLYSKKDSINTALAGIGNPDSAQLSLPGTHVLPPSVVAVNKKQKQGLRKPFPVSLSFSAGPEFNSSGAVLGGKTGFSAGFGFSVGIAKRISLQTGLKYSMKDYAAENYEYKFKSIRAKDIISKVDASCAVLEIPLQASYTVLEDAEKSIDLNVGMSSYFMLKEDYTYRYNAGSGIADRFQEYKNRNQHYFGVADLSATYYVKLKKKGLKLGLEPYVKIPLTGVGEGKVNLKSSGISLKLRYDLGNKNN</sequence>
<feature type="transmembrane region" description="Helical" evidence="1">
    <location>
        <begin position="43"/>
        <end position="64"/>
    </location>
</feature>
<dbReference type="Proteomes" id="UP000000852">
    <property type="component" value="Chromosome"/>
</dbReference>
<dbReference type="OrthoDB" id="1523584at2"/>
<reference evidence="3 4" key="1">
    <citation type="journal article" date="2009" name="Stand. Genomic Sci.">
        <title>Complete genome sequence of Pedobacter heparinus type strain (HIM 762-3).</title>
        <authorList>
            <person name="Han C."/>
            <person name="Spring S."/>
            <person name="Lapidus A."/>
            <person name="Del Rio T.G."/>
            <person name="Tice H."/>
            <person name="Copeland A."/>
            <person name="Cheng J.F."/>
            <person name="Lucas S."/>
            <person name="Chen F."/>
            <person name="Nolan M."/>
            <person name="Bruce D."/>
            <person name="Goodwin L."/>
            <person name="Pitluck S."/>
            <person name="Ivanova N."/>
            <person name="Mavromatis K."/>
            <person name="Mikhailova N."/>
            <person name="Pati A."/>
            <person name="Chen A."/>
            <person name="Palaniappan K."/>
            <person name="Land M."/>
            <person name="Hauser L."/>
            <person name="Chang Y.J."/>
            <person name="Jeffries C.C."/>
            <person name="Saunders E."/>
            <person name="Chertkov O."/>
            <person name="Brettin T."/>
            <person name="Goker M."/>
            <person name="Rohde M."/>
            <person name="Bristow J."/>
            <person name="Eisen J.A."/>
            <person name="Markowitz V."/>
            <person name="Hugenholtz P."/>
            <person name="Kyrpides N.C."/>
            <person name="Klenk H.P."/>
            <person name="Detter J.C."/>
        </authorList>
    </citation>
    <scope>NUCLEOTIDE SEQUENCE [LARGE SCALE GENOMIC DNA]</scope>
    <source>
        <strain evidence="4">ATCC 13125 / DSM 2366 / CIP 104194 / JCM 7457 / NBRC 12017 / NCIMB 9290 / NRRL B-14731 / HIM 762-3</strain>
    </source>
</reference>
<dbReference type="STRING" id="485917.Phep_3301"/>
<dbReference type="eggNOG" id="COG3266">
    <property type="taxonomic scope" value="Bacteria"/>
</dbReference>
<dbReference type="InterPro" id="IPR025665">
    <property type="entry name" value="Beta-barrel_OMP_2"/>
</dbReference>
<protein>
    <recommendedName>
        <fullName evidence="2">Outer membrane protein beta-barrel domain-containing protein</fullName>
    </recommendedName>
</protein>
<dbReference type="KEGG" id="phe:Phep_3301"/>
<keyword evidence="1" id="KW-1133">Transmembrane helix</keyword>
<dbReference type="EMBL" id="CP001681">
    <property type="protein sequence ID" value="ACU05495.1"/>
    <property type="molecule type" value="Genomic_DNA"/>
</dbReference>
<dbReference type="RefSeq" id="WP_015809104.1">
    <property type="nucleotide sequence ID" value="NC_013061.1"/>
</dbReference>